<keyword evidence="2" id="KW-1185">Reference proteome</keyword>
<dbReference type="Pfam" id="PF14169">
    <property type="entry name" value="YdjO"/>
    <property type="match status" value="1"/>
</dbReference>
<proteinExistence type="predicted"/>
<dbReference type="AlphaFoldDB" id="A0A2S7N4W6"/>
<accession>A0A2S7N4W6</accession>
<gene>
    <name evidence="1" type="ORF">CYL18_04110</name>
</gene>
<comment type="caution">
    <text evidence="1">The sequence shown here is derived from an EMBL/GenBank/DDBJ whole genome shotgun (WGS) entry which is preliminary data.</text>
</comment>
<protein>
    <submittedName>
        <fullName evidence="1">Cold-shock protein</fullName>
    </submittedName>
</protein>
<organism evidence="1 2">
    <name type="scientific">Pradoshia eiseniae</name>
    <dbReference type="NCBI Taxonomy" id="2064768"/>
    <lineage>
        <taxon>Bacteria</taxon>
        <taxon>Bacillati</taxon>
        <taxon>Bacillota</taxon>
        <taxon>Bacilli</taxon>
        <taxon>Bacillales</taxon>
        <taxon>Bacillaceae</taxon>
        <taxon>Pradoshia</taxon>
    </lineage>
</organism>
<sequence>MYNRKNVEEVIPEETKVWECTADDCNAWVRDNFKSTETPSCPLCSSDMTEGTKMLQAINNPRRID</sequence>
<dbReference type="RefSeq" id="WP_104848160.1">
    <property type="nucleotide sequence ID" value="NZ_PKOZ01000001.1"/>
</dbReference>
<dbReference type="Proteomes" id="UP000239663">
    <property type="component" value="Unassembled WGS sequence"/>
</dbReference>
<dbReference type="EMBL" id="PKOZ01000001">
    <property type="protein sequence ID" value="PQD97066.1"/>
    <property type="molecule type" value="Genomic_DNA"/>
</dbReference>
<reference evidence="1 2" key="1">
    <citation type="submission" date="2017-12" db="EMBL/GenBank/DDBJ databases">
        <title>Taxonomic description and draft genome of Pradoshia cofamensis Gen. nov., sp. nov., a thermotolerant bacillale isolated from anterior gut of earthworm Eisenia fetida.</title>
        <authorList>
            <person name="Saha T."/>
            <person name="Chakraborty R."/>
        </authorList>
    </citation>
    <scope>NUCLEOTIDE SEQUENCE [LARGE SCALE GENOMIC DNA]</scope>
    <source>
        <strain evidence="1 2">EAG3</strain>
    </source>
</reference>
<evidence type="ECO:0000313" key="2">
    <source>
        <dbReference type="Proteomes" id="UP000239663"/>
    </source>
</evidence>
<evidence type="ECO:0000313" key="1">
    <source>
        <dbReference type="EMBL" id="PQD97066.1"/>
    </source>
</evidence>
<dbReference type="InterPro" id="IPR025916">
    <property type="entry name" value="YdjO"/>
</dbReference>
<name>A0A2S7N4W6_9BACI</name>
<dbReference type="OrthoDB" id="1955171at2"/>